<dbReference type="PANTHER" id="PTHR10663:SF388">
    <property type="entry name" value="GOLGI-SPECIFIC BREFELDIN A-RESISTANCE GUANINE NUCLEOTIDE EXCHANGE FACTOR 1"/>
    <property type="match status" value="1"/>
</dbReference>
<evidence type="ECO:0000256" key="4">
    <source>
        <dbReference type="ARBA" id="ARBA00022583"/>
    </source>
</evidence>
<dbReference type="CDD" id="cd00171">
    <property type="entry name" value="Sec7"/>
    <property type="match status" value="1"/>
</dbReference>
<keyword evidence="6" id="KW-0931">ER-Golgi transport</keyword>
<dbReference type="PANTHER" id="PTHR10663">
    <property type="entry name" value="GUANYL-NUCLEOTIDE EXCHANGE FACTOR"/>
    <property type="match status" value="1"/>
</dbReference>
<evidence type="ECO:0000313" key="12">
    <source>
        <dbReference type="Proteomes" id="UP001372338"/>
    </source>
</evidence>
<keyword evidence="7" id="KW-0653">Protein transport</keyword>
<dbReference type="SMART" id="SM00222">
    <property type="entry name" value="Sec7"/>
    <property type="match status" value="1"/>
</dbReference>
<evidence type="ECO:0000256" key="1">
    <source>
        <dbReference type="ARBA" id="ARBA00004514"/>
    </source>
</evidence>
<evidence type="ECO:0000256" key="7">
    <source>
        <dbReference type="ARBA" id="ARBA00022927"/>
    </source>
</evidence>
<dbReference type="PROSITE" id="PS50190">
    <property type="entry name" value="SEC7"/>
    <property type="match status" value="1"/>
</dbReference>
<dbReference type="GO" id="GO:0005829">
    <property type="term" value="C:cytosol"/>
    <property type="evidence" value="ECO:0007669"/>
    <property type="project" value="UniProtKB-SubCell"/>
</dbReference>
<dbReference type="EMBL" id="JAYWIO010000001">
    <property type="protein sequence ID" value="KAK7290146.1"/>
    <property type="molecule type" value="Genomic_DNA"/>
</dbReference>
<evidence type="ECO:0000256" key="8">
    <source>
        <dbReference type="ARBA" id="ARBA00023136"/>
    </source>
</evidence>
<keyword evidence="4" id="KW-0254">Endocytosis</keyword>
<dbReference type="InterPro" id="IPR035999">
    <property type="entry name" value="Sec7_dom_sf"/>
</dbReference>
<sequence>MINSEIGAVLAVMRRNVRWGGRYMSGDDQLEHSLIQSLKALRRQIFSWHHQWHAVNPALYLQPFLDVIRSDEAGAAITSVALSSVYKILTLDVIDQNTVNVEDAMHLVVDSVTSARFEVPDASSEEVVLTKILQVLLACMKNKASVMISNQHVCNIVNTCFRIVHQAGTKSELLQQIARYTLHELVRCIFSHLQDVDNTDHTLVNGSSNLKLETGGLKNDYTFGSRQSENGNLGSEYDNQSLPSNFSPATASVVTATVIDENTAIAISGNEGVPYDMHLTEPYGVPCMLEIFSFLCSLLNVVEHTGMGPRSNTIAFDEDVPLFALTLINSAIELGGPSIRRHPRLLSLIQDELFRNLMQFGLSMSPLILSMVCSIVLNLYHHLRTELKLQIEAFFSCVILRLAQGRHGASYQQQEVAMEALVDFCRQKTFMVDMYANFDCDITCSNVFEELANLLSRSAFPVNCPLSAMHILALDGLTAVIQGMAERIANGSVSSEYSPVNLEEYNPFWMVKCENYNDPNHWVSFVRRRKYIKRRLMIGADHFNRDPKKGLEFLQGRHLLPDKLDPQSVACFFRYTAGLDKNLVGDFLGNHDEFCVQVLHEFARTFDFQDMNLDTALRLFLETFRLPGESQKIHRVLEAFSERYYEQSPHILANKDAALVLSYSMIMLNTDQHNVQVKKKMTEEDFIRNNRHINGGNDLPREFLSEIYHSICKNEIRTTPEQGAGFPEMTPSRWIDLMHKSKKSAPFIVSDSKAYLDHDMFAIMSGPTIAAISVVFDHAEHEEVYQTCIDGFLAIAKISACHHLEDVLDDLVVSLCKFTTLLNPSSVDEPLLAFGDDMKARMATVTVFTIANRYGDYIRTGWRNILDCILRLHKLGLLPARVASDAADESEVSAETVHGKPITNSLSSAHMQSIGTPRRSSGLMGRFSQLLSLDTEEPRSQPTEQQLAAHQRTLQTIQKCHIDSIFTESKFLQAESLLQLAKALIWAAGRPQKGNSTPEDEDTAVFCLELLIAITLNNRDRIGILWQGVYEHISNIVQTTVMPCALVEKAVFGLLRICQRLLPYKENIADELLRSLQLVLKLDARVADAYCEQITQEVSRLVKANASHIRSQLGWRTITSLLSITARHIEASEAGFDALLFIMSDGAHLLPANFVLCIDTARQFAESRVGQAERSVRALDLMAGSVGCLAKWTSEAKETMDEEQVSKLSQDIGEMWLRLVQGLRKVCLDQREEVRNHALFSLQRCLTGADGIYLPHGLWLQCFDLVIFTVLDDLLEIAQGHSQKDYRNMEGTLIFSMKLLSKVFLQLLPDLSQLTTFCKLWLGVLSRMEKYMKVKVRGKRSEKLQETVPELLKNSLLVMKTRGILAQRSALGGDSLWELTWLHVNNISPSLQFEVFPEQDSEHSLHKQGESAGGLVPDEVVSISSSETASHDDAGTVG</sequence>
<dbReference type="GO" id="GO:0005085">
    <property type="term" value="F:guanyl-nucleotide exchange factor activity"/>
    <property type="evidence" value="ECO:0007669"/>
    <property type="project" value="UniProtKB-KW"/>
</dbReference>
<keyword evidence="3" id="KW-0963">Cytoplasm</keyword>
<dbReference type="Pfam" id="PF23325">
    <property type="entry name" value="TPR_28"/>
    <property type="match status" value="1"/>
</dbReference>
<evidence type="ECO:0000256" key="5">
    <source>
        <dbReference type="ARBA" id="ARBA00022658"/>
    </source>
</evidence>
<evidence type="ECO:0000259" key="10">
    <source>
        <dbReference type="PROSITE" id="PS50190"/>
    </source>
</evidence>
<dbReference type="GO" id="GO:0012505">
    <property type="term" value="C:endomembrane system"/>
    <property type="evidence" value="ECO:0007669"/>
    <property type="project" value="UniProtKB-SubCell"/>
</dbReference>
<dbReference type="Proteomes" id="UP001372338">
    <property type="component" value="Unassembled WGS sequence"/>
</dbReference>
<evidence type="ECO:0000256" key="6">
    <source>
        <dbReference type="ARBA" id="ARBA00022892"/>
    </source>
</evidence>
<dbReference type="Gene3D" id="1.10.220.20">
    <property type="match status" value="1"/>
</dbReference>
<dbReference type="SUPFAM" id="SSF48425">
    <property type="entry name" value="Sec7 domain"/>
    <property type="match status" value="1"/>
</dbReference>
<evidence type="ECO:0000256" key="2">
    <source>
        <dbReference type="ARBA" id="ARBA00022448"/>
    </source>
</evidence>
<dbReference type="GO" id="GO:0032012">
    <property type="term" value="P:regulation of ARF protein signal transduction"/>
    <property type="evidence" value="ECO:0007669"/>
    <property type="project" value="InterPro"/>
</dbReference>
<dbReference type="GO" id="GO:0015031">
    <property type="term" value="P:protein transport"/>
    <property type="evidence" value="ECO:0007669"/>
    <property type="project" value="UniProtKB-KW"/>
</dbReference>
<dbReference type="Pfam" id="PF01369">
    <property type="entry name" value="Sec7"/>
    <property type="match status" value="1"/>
</dbReference>
<evidence type="ECO:0000313" key="11">
    <source>
        <dbReference type="EMBL" id="KAK7290146.1"/>
    </source>
</evidence>
<proteinExistence type="predicted"/>
<comment type="caution">
    <text evidence="11">The sequence shown here is derived from an EMBL/GenBank/DDBJ whole genome shotgun (WGS) entry which is preliminary data.</text>
</comment>
<dbReference type="Gene3D" id="1.10.1000.11">
    <property type="entry name" value="Arf Nucleotide-binding Site Opener,domain 2"/>
    <property type="match status" value="1"/>
</dbReference>
<dbReference type="InterPro" id="IPR056604">
    <property type="entry name" value="GBF1-like_TPR"/>
</dbReference>
<dbReference type="InterPro" id="IPR032691">
    <property type="entry name" value="Mon2/Sec7/BIG1-like_HUS"/>
</dbReference>
<accession>A0AAN9J1V6</accession>
<dbReference type="InterPro" id="IPR000904">
    <property type="entry name" value="Sec7_dom"/>
</dbReference>
<dbReference type="SUPFAM" id="SSF48371">
    <property type="entry name" value="ARM repeat"/>
    <property type="match status" value="1"/>
</dbReference>
<gene>
    <name evidence="11" type="ORF">RIF29_04360</name>
</gene>
<dbReference type="InterPro" id="IPR016024">
    <property type="entry name" value="ARM-type_fold"/>
</dbReference>
<organism evidence="11 12">
    <name type="scientific">Crotalaria pallida</name>
    <name type="common">Smooth rattlebox</name>
    <name type="synonym">Crotalaria striata</name>
    <dbReference type="NCBI Taxonomy" id="3830"/>
    <lineage>
        <taxon>Eukaryota</taxon>
        <taxon>Viridiplantae</taxon>
        <taxon>Streptophyta</taxon>
        <taxon>Embryophyta</taxon>
        <taxon>Tracheophyta</taxon>
        <taxon>Spermatophyta</taxon>
        <taxon>Magnoliopsida</taxon>
        <taxon>eudicotyledons</taxon>
        <taxon>Gunneridae</taxon>
        <taxon>Pentapetalae</taxon>
        <taxon>rosids</taxon>
        <taxon>fabids</taxon>
        <taxon>Fabales</taxon>
        <taxon>Fabaceae</taxon>
        <taxon>Papilionoideae</taxon>
        <taxon>50 kb inversion clade</taxon>
        <taxon>genistoids sensu lato</taxon>
        <taxon>core genistoids</taxon>
        <taxon>Crotalarieae</taxon>
        <taxon>Crotalaria</taxon>
    </lineage>
</organism>
<reference evidence="11 12" key="1">
    <citation type="submission" date="2024-01" db="EMBL/GenBank/DDBJ databases">
        <title>The genomes of 5 underutilized Papilionoideae crops provide insights into root nodulation and disease resistanc.</title>
        <authorList>
            <person name="Yuan L."/>
        </authorList>
    </citation>
    <scope>NUCLEOTIDE SEQUENCE [LARGE SCALE GENOMIC DNA]</scope>
    <source>
        <strain evidence="11">ZHUSHIDOU_FW_LH</strain>
        <tissue evidence="11">Leaf</tissue>
    </source>
</reference>
<evidence type="ECO:0000256" key="3">
    <source>
        <dbReference type="ARBA" id="ARBA00022490"/>
    </source>
</evidence>
<dbReference type="InterPro" id="IPR023394">
    <property type="entry name" value="Sec7_C_sf"/>
</dbReference>
<dbReference type="GO" id="GO:0006897">
    <property type="term" value="P:endocytosis"/>
    <property type="evidence" value="ECO:0007669"/>
    <property type="project" value="UniProtKB-KW"/>
</dbReference>
<protein>
    <recommendedName>
        <fullName evidence="10">SEC7 domain-containing protein</fullName>
    </recommendedName>
</protein>
<name>A0AAN9J1V6_CROPI</name>
<feature type="domain" description="SEC7" evidence="10">
    <location>
        <begin position="525"/>
        <end position="714"/>
    </location>
</feature>
<dbReference type="FunFam" id="1.10.220.20:FF:000005">
    <property type="entry name" value="ARF guanine-nucleotide exchange factor GNOM"/>
    <property type="match status" value="1"/>
</dbReference>
<dbReference type="FunFam" id="1.10.1000.11:FF:000010">
    <property type="entry name" value="ARF guanine-nucleotide exchange factor GNOM-like"/>
    <property type="match status" value="1"/>
</dbReference>
<evidence type="ECO:0000256" key="9">
    <source>
        <dbReference type="ARBA" id="ARBA00029433"/>
    </source>
</evidence>
<keyword evidence="8" id="KW-0472">Membrane</keyword>
<comment type="subcellular location">
    <subcellularLocation>
        <location evidence="1">Cytoplasm</location>
        <location evidence="1">Cytosol</location>
    </subcellularLocation>
    <subcellularLocation>
        <location evidence="9">Endomembrane system</location>
        <topology evidence="9">Peripheral membrane protein</topology>
        <orientation evidence="9">Cytoplasmic side</orientation>
    </subcellularLocation>
</comment>
<keyword evidence="5" id="KW-0344">Guanine-nucleotide releasing factor</keyword>
<keyword evidence="12" id="KW-1185">Reference proteome</keyword>
<dbReference type="Pfam" id="PF12783">
    <property type="entry name" value="Sec7-like_HUS"/>
    <property type="match status" value="1"/>
</dbReference>
<keyword evidence="2" id="KW-0813">Transport</keyword>